<evidence type="ECO:0000256" key="3">
    <source>
        <dbReference type="ARBA" id="ARBA00012438"/>
    </source>
</evidence>
<dbReference type="EMBL" id="LWAE01000008">
    <property type="protein sequence ID" value="KZL89552.1"/>
    <property type="molecule type" value="Genomic_DNA"/>
</dbReference>
<dbReference type="InterPro" id="IPR005467">
    <property type="entry name" value="His_kinase_dom"/>
</dbReference>
<comment type="subcellular location">
    <subcellularLocation>
        <location evidence="2">Cell membrane</location>
        <topology evidence="2">Multi-pass membrane protein</topology>
    </subcellularLocation>
</comment>
<comment type="catalytic activity">
    <reaction evidence="1">
        <text>ATP + protein L-histidine = ADP + protein N-phospho-L-histidine.</text>
        <dbReference type="EC" id="2.7.13.3"/>
    </reaction>
</comment>
<dbReference type="SUPFAM" id="SSF103190">
    <property type="entry name" value="Sensory domain-like"/>
    <property type="match status" value="1"/>
</dbReference>
<dbReference type="SUPFAM" id="SSF55890">
    <property type="entry name" value="Sporulation response regulatory protein Spo0B"/>
    <property type="match status" value="1"/>
</dbReference>
<name>A0A161YH71_9CLOT</name>
<keyword evidence="4" id="KW-1003">Cell membrane</keyword>
<dbReference type="PANTHER" id="PTHR43547">
    <property type="entry name" value="TWO-COMPONENT HISTIDINE KINASE"/>
    <property type="match status" value="1"/>
</dbReference>
<evidence type="ECO:0000256" key="8">
    <source>
        <dbReference type="ARBA" id="ARBA00022741"/>
    </source>
</evidence>
<keyword evidence="8" id="KW-0547">Nucleotide-binding</keyword>
<dbReference type="FunFam" id="1.10.287.130:FF:000011">
    <property type="entry name" value="Sensor histidine kinase DcuS"/>
    <property type="match status" value="1"/>
</dbReference>
<dbReference type="GO" id="GO:0005524">
    <property type="term" value="F:ATP binding"/>
    <property type="evidence" value="ECO:0007669"/>
    <property type="project" value="UniProtKB-KW"/>
</dbReference>
<evidence type="ECO:0000256" key="7">
    <source>
        <dbReference type="ARBA" id="ARBA00022692"/>
    </source>
</evidence>
<dbReference type="AlphaFoldDB" id="A0A161YH71"/>
<dbReference type="InterPro" id="IPR013767">
    <property type="entry name" value="PAS_fold"/>
</dbReference>
<keyword evidence="9 16" id="KW-0418">Kinase</keyword>
<keyword evidence="17" id="KW-1185">Reference proteome</keyword>
<dbReference type="PANTHER" id="PTHR43547:SF10">
    <property type="entry name" value="SENSOR HISTIDINE KINASE DCUS"/>
    <property type="match status" value="1"/>
</dbReference>
<evidence type="ECO:0000256" key="4">
    <source>
        <dbReference type="ARBA" id="ARBA00022475"/>
    </source>
</evidence>
<sequence length="534" mass="59221">MRIKKPNLKLQTTITLLVCCVIAISLLVTNLLISAKVAYNTEKNLEDKATYIARIVANSPSIIEALNGKKDEKVIQEMANNMKNMTNVEYIVVMDMNQTRKSHPDIAKLGKHFVGDDVEEALKGHEYVSTAEGTLGMALRAFTPIFTSDGRQIGVVAVGILLNNVHQAVAQSRIIIYIGVGFGFLVGLIGAMLLAKSIKKTMFGLEPSEISKLLEERSAMLHSVREGILAVDKDSRITLINEEAMSIFSRAGITDPMGKKVEECIQNTRLNHILQTGQAELDQEQELKGITLLTNRIPIFVKGETVGAIATFRDKTEIRILAEQLTGVRLYADALRAQTHEFMNKLHIILGMVHMKYYDELAEYINSIADKYQEQVGFVIRHIKDPVLAGFILGKISYSREIGVQFVLSEECFVPEPEENEITHEIATILGNLVDNAMDAVKDYKDKIVNLTLVYEDDILTIEVSDSGPGISGELKNEIFAKGYSTKGDNRGLGLYLVQKSVERLGGNMQLFSEVGDGTTFIIYLPYKSKDGVE</sequence>
<evidence type="ECO:0000256" key="12">
    <source>
        <dbReference type="ARBA" id="ARBA00023012"/>
    </source>
</evidence>
<dbReference type="GO" id="GO:0000155">
    <property type="term" value="F:phosphorelay sensor kinase activity"/>
    <property type="evidence" value="ECO:0007669"/>
    <property type="project" value="InterPro"/>
</dbReference>
<comment type="caution">
    <text evidence="16">The sequence shown here is derived from an EMBL/GenBank/DDBJ whole genome shotgun (WGS) entry which is preliminary data.</text>
</comment>
<dbReference type="Pfam" id="PF14689">
    <property type="entry name" value="SPOB_a"/>
    <property type="match status" value="1"/>
</dbReference>
<evidence type="ECO:0000256" key="9">
    <source>
        <dbReference type="ARBA" id="ARBA00022777"/>
    </source>
</evidence>
<evidence type="ECO:0000313" key="16">
    <source>
        <dbReference type="EMBL" id="KZL89552.1"/>
    </source>
</evidence>
<dbReference type="InterPro" id="IPR003594">
    <property type="entry name" value="HATPase_dom"/>
</dbReference>
<dbReference type="OrthoDB" id="9792686at2"/>
<dbReference type="EC" id="2.7.13.3" evidence="3"/>
<dbReference type="FunFam" id="3.30.450.20:FF:000018">
    <property type="entry name" value="Sensor histidine kinase DcuS"/>
    <property type="match status" value="1"/>
</dbReference>
<keyword evidence="7 14" id="KW-0812">Transmembrane</keyword>
<dbReference type="Gene3D" id="3.30.565.10">
    <property type="entry name" value="Histidine kinase-like ATPase, C-terminal domain"/>
    <property type="match status" value="1"/>
</dbReference>
<evidence type="ECO:0000259" key="15">
    <source>
        <dbReference type="PROSITE" id="PS50109"/>
    </source>
</evidence>
<dbReference type="GO" id="GO:0005886">
    <property type="term" value="C:plasma membrane"/>
    <property type="evidence" value="ECO:0007669"/>
    <property type="project" value="UniProtKB-SubCell"/>
</dbReference>
<organism evidence="16 17">
    <name type="scientific">Clostridium magnum DSM 2767</name>
    <dbReference type="NCBI Taxonomy" id="1121326"/>
    <lineage>
        <taxon>Bacteria</taxon>
        <taxon>Bacillati</taxon>
        <taxon>Bacillota</taxon>
        <taxon>Clostridia</taxon>
        <taxon>Eubacteriales</taxon>
        <taxon>Clostridiaceae</taxon>
        <taxon>Clostridium</taxon>
    </lineage>
</organism>
<keyword evidence="11 14" id="KW-1133">Transmembrane helix</keyword>
<dbReference type="CDD" id="cd16915">
    <property type="entry name" value="HATPase_DpiB-CitA-like"/>
    <property type="match status" value="1"/>
</dbReference>
<dbReference type="InterPro" id="IPR004358">
    <property type="entry name" value="Sig_transdc_His_kin-like_C"/>
</dbReference>
<feature type="transmembrane region" description="Helical" evidence="14">
    <location>
        <begin position="174"/>
        <end position="195"/>
    </location>
</feature>
<keyword evidence="13 14" id="KW-0472">Membrane</keyword>
<evidence type="ECO:0000313" key="17">
    <source>
        <dbReference type="Proteomes" id="UP000076603"/>
    </source>
</evidence>
<dbReference type="PATRIC" id="fig|1121326.3.peg.5107"/>
<dbReference type="Pfam" id="PF00989">
    <property type="entry name" value="PAS"/>
    <property type="match status" value="1"/>
</dbReference>
<keyword evidence="12" id="KW-0902">Two-component regulatory system</keyword>
<dbReference type="NCBIfam" id="NF008298">
    <property type="entry name" value="PRK11086.1"/>
    <property type="match status" value="1"/>
</dbReference>
<evidence type="ECO:0000256" key="10">
    <source>
        <dbReference type="ARBA" id="ARBA00022840"/>
    </source>
</evidence>
<dbReference type="InterPro" id="IPR036890">
    <property type="entry name" value="HATPase_C_sf"/>
</dbReference>
<evidence type="ECO:0000256" key="6">
    <source>
        <dbReference type="ARBA" id="ARBA00022679"/>
    </source>
</evidence>
<accession>A0A161YH71</accession>
<evidence type="ECO:0000256" key="5">
    <source>
        <dbReference type="ARBA" id="ARBA00022553"/>
    </source>
</evidence>
<dbReference type="CDD" id="cd18773">
    <property type="entry name" value="PDC1_HK_sensor"/>
    <property type="match status" value="1"/>
</dbReference>
<gene>
    <name evidence="16" type="primary">dcuS</name>
    <name evidence="16" type="ORF">CLMAG_50520</name>
</gene>
<evidence type="ECO:0000256" key="11">
    <source>
        <dbReference type="ARBA" id="ARBA00022989"/>
    </source>
</evidence>
<dbReference type="PRINTS" id="PR00344">
    <property type="entry name" value="BCTRLSENSOR"/>
</dbReference>
<reference evidence="16 17" key="1">
    <citation type="submission" date="2016-04" db="EMBL/GenBank/DDBJ databases">
        <title>Genome sequence of Clostridium magnum DSM 2767.</title>
        <authorList>
            <person name="Poehlein A."/>
            <person name="Uhlig R."/>
            <person name="Fischer R."/>
            <person name="Bahl H."/>
            <person name="Daniel R."/>
        </authorList>
    </citation>
    <scope>NUCLEOTIDE SEQUENCE [LARGE SCALE GENOMIC DNA]</scope>
    <source>
        <strain evidence="16 17">DSM 2767</strain>
    </source>
</reference>
<dbReference type="SUPFAM" id="SSF55785">
    <property type="entry name" value="PYP-like sensor domain (PAS domain)"/>
    <property type="match status" value="1"/>
</dbReference>
<dbReference type="SMART" id="SM00387">
    <property type="entry name" value="HATPase_c"/>
    <property type="match status" value="1"/>
</dbReference>
<dbReference type="InterPro" id="IPR039506">
    <property type="entry name" value="SPOB_a"/>
</dbReference>
<dbReference type="STRING" id="1121326.CLMAG_50520"/>
<dbReference type="Gene3D" id="1.10.287.130">
    <property type="match status" value="1"/>
</dbReference>
<feature type="domain" description="Histidine kinase" evidence="15">
    <location>
        <begin position="425"/>
        <end position="529"/>
    </location>
</feature>
<dbReference type="InterPro" id="IPR016120">
    <property type="entry name" value="Sig_transdc_His_kin_SpoOB"/>
</dbReference>
<dbReference type="InterPro" id="IPR029151">
    <property type="entry name" value="Sensor-like_sf"/>
</dbReference>
<dbReference type="PROSITE" id="PS50109">
    <property type="entry name" value="HIS_KIN"/>
    <property type="match status" value="1"/>
</dbReference>
<dbReference type="Pfam" id="PF17203">
    <property type="entry name" value="sCache_3_2"/>
    <property type="match status" value="1"/>
</dbReference>
<dbReference type="SUPFAM" id="SSF55874">
    <property type="entry name" value="ATPase domain of HSP90 chaperone/DNA topoisomerase II/histidine kinase"/>
    <property type="match status" value="1"/>
</dbReference>
<evidence type="ECO:0000256" key="14">
    <source>
        <dbReference type="SAM" id="Phobius"/>
    </source>
</evidence>
<keyword evidence="6 16" id="KW-0808">Transferase</keyword>
<proteinExistence type="predicted"/>
<dbReference type="InterPro" id="IPR035965">
    <property type="entry name" value="PAS-like_dom_sf"/>
</dbReference>
<evidence type="ECO:0000256" key="1">
    <source>
        <dbReference type="ARBA" id="ARBA00000085"/>
    </source>
</evidence>
<evidence type="ECO:0000256" key="13">
    <source>
        <dbReference type="ARBA" id="ARBA00023136"/>
    </source>
</evidence>
<dbReference type="Proteomes" id="UP000076603">
    <property type="component" value="Unassembled WGS sequence"/>
</dbReference>
<evidence type="ECO:0000256" key="2">
    <source>
        <dbReference type="ARBA" id="ARBA00004651"/>
    </source>
</evidence>
<keyword evidence="5" id="KW-0597">Phosphoprotein</keyword>
<keyword evidence="10" id="KW-0067">ATP-binding</keyword>
<dbReference type="Pfam" id="PF02518">
    <property type="entry name" value="HATPase_c"/>
    <property type="match status" value="1"/>
</dbReference>
<dbReference type="Gene3D" id="3.30.450.20">
    <property type="entry name" value="PAS domain"/>
    <property type="match status" value="2"/>
</dbReference>
<protein>
    <recommendedName>
        <fullName evidence="3">histidine kinase</fullName>
        <ecNumber evidence="3">2.7.13.3</ecNumber>
    </recommendedName>
</protein>
<feature type="transmembrane region" description="Helical" evidence="14">
    <location>
        <begin position="12"/>
        <end position="33"/>
    </location>
</feature>
<dbReference type="RefSeq" id="WP_066628628.1">
    <property type="nucleotide sequence ID" value="NZ_FQXL01000007.1"/>
</dbReference>
<dbReference type="GO" id="GO:0006355">
    <property type="term" value="P:regulation of DNA-templated transcription"/>
    <property type="evidence" value="ECO:0007669"/>
    <property type="project" value="InterPro"/>
</dbReference>
<dbReference type="InterPro" id="IPR033463">
    <property type="entry name" value="sCache_3"/>
</dbReference>